<keyword evidence="2" id="KW-0067">ATP-binding</keyword>
<name>A0A0K6IB38_9HYPH</name>
<feature type="binding site" evidence="2">
    <location>
        <position position="50"/>
    </location>
    <ligand>
        <name>Mg(2+)</name>
        <dbReference type="ChEBI" id="CHEBI:18420"/>
        <label>4</label>
    </ligand>
</feature>
<feature type="binding site" evidence="2">
    <location>
        <position position="80"/>
    </location>
    <ligand>
        <name>Mg(2+)</name>
        <dbReference type="ChEBI" id="CHEBI:18420"/>
        <label>2</label>
    </ligand>
</feature>
<feature type="binding site" evidence="2">
    <location>
        <position position="230"/>
    </location>
    <ligand>
        <name>ATP</name>
        <dbReference type="ChEBI" id="CHEBI:30616"/>
    </ligand>
</feature>
<keyword evidence="2" id="KW-0460">Magnesium</keyword>
<feature type="binding site" evidence="2">
    <location>
        <position position="132"/>
    </location>
    <ligand>
        <name>Mg(2+)</name>
        <dbReference type="ChEBI" id="CHEBI:18420"/>
        <label>1</label>
    </ligand>
</feature>
<dbReference type="Proteomes" id="UP000183900">
    <property type="component" value="Unassembled WGS sequence"/>
</dbReference>
<comment type="caution">
    <text evidence="2">Lacks conserved residue(s) required for the propagation of feature annotation.</text>
</comment>
<feature type="binding site" evidence="2">
    <location>
        <begin position="131"/>
        <end position="132"/>
    </location>
    <ligand>
        <name>ATP</name>
        <dbReference type="ChEBI" id="CHEBI:30616"/>
    </ligand>
</feature>
<dbReference type="InterPro" id="IPR016188">
    <property type="entry name" value="PurM-like_N"/>
</dbReference>
<dbReference type="EC" id="2.7.4.16" evidence="2"/>
<dbReference type="PIRSF" id="PIRSF005303">
    <property type="entry name" value="Thiam_monoph_kin"/>
    <property type="match status" value="1"/>
</dbReference>
<dbReference type="InterPro" id="IPR006283">
    <property type="entry name" value="ThiL-like"/>
</dbReference>
<feature type="binding site" evidence="2">
    <location>
        <position position="52"/>
    </location>
    <ligand>
        <name>Mg(2+)</name>
        <dbReference type="ChEBI" id="CHEBI:18420"/>
        <label>1</label>
    </ligand>
</feature>
<evidence type="ECO:0000256" key="1">
    <source>
        <dbReference type="ARBA" id="ARBA00022977"/>
    </source>
</evidence>
<dbReference type="RefSeq" id="WP_055456985.1">
    <property type="nucleotide sequence ID" value="NZ_CYHE01000018.1"/>
</dbReference>
<feature type="binding site" evidence="2">
    <location>
        <position position="280"/>
    </location>
    <ligand>
        <name>substrate</name>
    </ligand>
</feature>
<feature type="binding site" evidence="2">
    <location>
        <position position="35"/>
    </location>
    <ligand>
        <name>Mg(2+)</name>
        <dbReference type="ChEBI" id="CHEBI:18420"/>
        <label>4</label>
    </ligand>
</feature>
<feature type="binding site" evidence="2">
    <location>
        <position position="228"/>
    </location>
    <ligand>
        <name>Mg(2+)</name>
        <dbReference type="ChEBI" id="CHEBI:18420"/>
        <label>3</label>
    </ligand>
</feature>
<dbReference type="GO" id="GO:0009229">
    <property type="term" value="P:thiamine diphosphate biosynthetic process"/>
    <property type="evidence" value="ECO:0007669"/>
    <property type="project" value="UniProtKB-UniRule"/>
</dbReference>
<feature type="binding site" evidence="2">
    <location>
        <position position="80"/>
    </location>
    <ligand>
        <name>Mg(2+)</name>
        <dbReference type="ChEBI" id="CHEBI:18420"/>
        <label>3</label>
    </ligand>
</feature>
<dbReference type="GO" id="GO:0009228">
    <property type="term" value="P:thiamine biosynthetic process"/>
    <property type="evidence" value="ECO:0007669"/>
    <property type="project" value="UniProtKB-KW"/>
</dbReference>
<feature type="domain" description="PurM-like N-terminal" evidence="3">
    <location>
        <begin position="34"/>
        <end position="150"/>
    </location>
</feature>
<comment type="catalytic activity">
    <reaction evidence="2">
        <text>thiamine phosphate + ATP = thiamine diphosphate + ADP</text>
        <dbReference type="Rhea" id="RHEA:15913"/>
        <dbReference type="ChEBI" id="CHEBI:30616"/>
        <dbReference type="ChEBI" id="CHEBI:37575"/>
        <dbReference type="ChEBI" id="CHEBI:58937"/>
        <dbReference type="ChEBI" id="CHEBI:456216"/>
        <dbReference type="EC" id="2.7.4.16"/>
    </reaction>
</comment>
<dbReference type="Pfam" id="PF00586">
    <property type="entry name" value="AIRS"/>
    <property type="match status" value="1"/>
</dbReference>
<dbReference type="AlphaFoldDB" id="A0A0K6IB38"/>
<dbReference type="PANTHER" id="PTHR30270">
    <property type="entry name" value="THIAMINE-MONOPHOSPHATE KINASE"/>
    <property type="match status" value="1"/>
</dbReference>
<feature type="domain" description="PurM-like C-terminal" evidence="4">
    <location>
        <begin position="162"/>
        <end position="316"/>
    </location>
</feature>
<evidence type="ECO:0000313" key="5">
    <source>
        <dbReference type="EMBL" id="CUB00355.1"/>
    </source>
</evidence>
<dbReference type="PANTHER" id="PTHR30270:SF0">
    <property type="entry name" value="THIAMINE-MONOPHOSPHATE KINASE"/>
    <property type="match status" value="1"/>
</dbReference>
<dbReference type="UniPathway" id="UPA00060">
    <property type="reaction ID" value="UER00142"/>
</dbReference>
<dbReference type="InterPro" id="IPR036676">
    <property type="entry name" value="PurM-like_C_sf"/>
</dbReference>
<keyword evidence="6" id="KW-1185">Reference proteome</keyword>
<dbReference type="SUPFAM" id="SSF55326">
    <property type="entry name" value="PurM N-terminal domain-like"/>
    <property type="match status" value="1"/>
</dbReference>
<keyword evidence="2 5" id="KW-0418">Kinase</keyword>
<feature type="binding site" evidence="2">
    <location>
        <position position="231"/>
    </location>
    <ligand>
        <name>Mg(2+)</name>
        <dbReference type="ChEBI" id="CHEBI:18420"/>
        <label>5</label>
    </ligand>
</feature>
<keyword evidence="2" id="KW-0547">Nucleotide-binding</keyword>
<evidence type="ECO:0000259" key="4">
    <source>
        <dbReference type="Pfam" id="PF02769"/>
    </source>
</evidence>
<gene>
    <name evidence="2" type="primary">thiL</name>
    <name evidence="5" type="ORF">Ga0061067_11821</name>
</gene>
<dbReference type="InterPro" id="IPR010918">
    <property type="entry name" value="PurM-like_C_dom"/>
</dbReference>
<dbReference type="GO" id="GO:0009030">
    <property type="term" value="F:thiamine-phosphate kinase activity"/>
    <property type="evidence" value="ECO:0007669"/>
    <property type="project" value="UniProtKB-UniRule"/>
</dbReference>
<dbReference type="CDD" id="cd02194">
    <property type="entry name" value="ThiL"/>
    <property type="match status" value="1"/>
</dbReference>
<dbReference type="HAMAP" id="MF_02128">
    <property type="entry name" value="TMP_kinase"/>
    <property type="match status" value="1"/>
</dbReference>
<dbReference type="EMBL" id="CYHE01000018">
    <property type="protein sequence ID" value="CUB00355.1"/>
    <property type="molecule type" value="Genomic_DNA"/>
</dbReference>
<keyword evidence="2" id="KW-0479">Metal-binding</keyword>
<feature type="binding site" evidence="2">
    <location>
        <position position="59"/>
    </location>
    <ligand>
        <name>substrate</name>
    </ligand>
</feature>
<keyword evidence="2" id="KW-0808">Transferase</keyword>
<dbReference type="Gene3D" id="3.30.1330.10">
    <property type="entry name" value="PurM-like, N-terminal domain"/>
    <property type="match status" value="1"/>
</dbReference>
<comment type="pathway">
    <text evidence="2">Cofactor biosynthesis; thiamine diphosphate biosynthesis; thiamine diphosphate from thiamine phosphate: step 1/1.</text>
</comment>
<sequence length="343" mass="35148">MAAEGAYTGLGEFDLIERFFAPLATAPGSLALTDDAAVLKPSNGHELVLTKDMLAADVHFFANDPAGLVARKALRVNLSDLAAKGARPLGYLLGLGLGGEVAAGGAAQWLTGFAAGLAADQAEFAFPLLGGDTIRSGERMVLSITALGEVPEGRAIRRNGAKAGDLVYVSGTIGDSALGLALRLDPELARKLGLSEIHAEFLLNRYLLPQPRVALASAVLSHASACLDISDGLCADAGHVARHSGVDLLLEADDVPLSDAARAALAADLQLLARVLTGGDDYELFVCVPQAQGPAFEADAAASGVPVTCIGRVEAPAADKPAVCLTHGGRPFTLAGQGGFRHF</sequence>
<protein>
    <recommendedName>
        <fullName evidence="2">Thiamine-monophosphate kinase</fullName>
        <shortName evidence="2">TMP kinase</shortName>
        <shortName evidence="2">Thiamine-phosphate kinase</shortName>
        <ecNumber evidence="2">2.7.4.16</ecNumber>
    </recommendedName>
</protein>
<dbReference type="Pfam" id="PF02769">
    <property type="entry name" value="AIRS_C"/>
    <property type="match status" value="1"/>
</dbReference>
<dbReference type="GO" id="GO:0000287">
    <property type="term" value="F:magnesium ion binding"/>
    <property type="evidence" value="ECO:0007669"/>
    <property type="project" value="UniProtKB-UniRule"/>
</dbReference>
<keyword evidence="1 2" id="KW-0784">Thiamine biosynthesis</keyword>
<comment type="miscellaneous">
    <text evidence="2">Reaction mechanism of ThiL seems to utilize a direct, inline transfer of the gamma-phosphate of ATP to TMP rather than a phosphorylated enzyme intermediate.</text>
</comment>
<dbReference type="NCBIfam" id="TIGR01379">
    <property type="entry name" value="thiL"/>
    <property type="match status" value="1"/>
</dbReference>
<feature type="binding site" evidence="2">
    <location>
        <position position="35"/>
    </location>
    <ligand>
        <name>Mg(2+)</name>
        <dbReference type="ChEBI" id="CHEBI:18420"/>
        <label>3</label>
    </ligand>
</feature>
<feature type="binding site" evidence="2">
    <location>
        <position position="80"/>
    </location>
    <ligand>
        <name>Mg(2+)</name>
        <dbReference type="ChEBI" id="CHEBI:18420"/>
        <label>4</label>
    </ligand>
</feature>
<dbReference type="InterPro" id="IPR036921">
    <property type="entry name" value="PurM-like_N_sf"/>
</dbReference>
<evidence type="ECO:0000256" key="2">
    <source>
        <dbReference type="HAMAP-Rule" id="MF_02128"/>
    </source>
</evidence>
<evidence type="ECO:0000259" key="3">
    <source>
        <dbReference type="Pfam" id="PF00586"/>
    </source>
</evidence>
<dbReference type="Gene3D" id="3.90.650.10">
    <property type="entry name" value="PurM-like C-terminal domain"/>
    <property type="match status" value="1"/>
</dbReference>
<reference evidence="6" key="1">
    <citation type="submission" date="2015-08" db="EMBL/GenBank/DDBJ databases">
        <authorList>
            <person name="Varghese N."/>
        </authorList>
    </citation>
    <scope>NUCLEOTIDE SEQUENCE [LARGE SCALE GENOMIC DNA]</scope>
    <source>
        <strain evidence="6">DSM 23407</strain>
    </source>
</reference>
<comment type="similarity">
    <text evidence="2">Belongs to the thiamine-monophosphate kinase family.</text>
</comment>
<feature type="binding site" evidence="2">
    <location>
        <position position="340"/>
    </location>
    <ligand>
        <name>substrate</name>
    </ligand>
</feature>
<feature type="binding site" evidence="2">
    <location>
        <position position="52"/>
    </location>
    <ligand>
        <name>Mg(2+)</name>
        <dbReference type="ChEBI" id="CHEBI:18420"/>
        <label>2</label>
    </ligand>
</feature>
<dbReference type="OrthoDB" id="9802811at2"/>
<accession>A0A0K6IB38</accession>
<dbReference type="GO" id="GO:0005524">
    <property type="term" value="F:ATP binding"/>
    <property type="evidence" value="ECO:0007669"/>
    <property type="project" value="UniProtKB-UniRule"/>
</dbReference>
<dbReference type="SUPFAM" id="SSF56042">
    <property type="entry name" value="PurM C-terminal domain-like"/>
    <property type="match status" value="1"/>
</dbReference>
<feature type="binding site" evidence="2">
    <location>
        <position position="158"/>
    </location>
    <ligand>
        <name>ATP</name>
        <dbReference type="ChEBI" id="CHEBI:30616"/>
    </ligand>
</feature>
<comment type="function">
    <text evidence="2">Catalyzes the ATP-dependent phosphorylation of thiamine-monophosphate (TMP) to form thiamine-pyrophosphate (TPP), the active form of vitamin B1.</text>
</comment>
<organism evidence="5 6">
    <name type="scientific">Pannonibacter indicus</name>
    <dbReference type="NCBI Taxonomy" id="466044"/>
    <lineage>
        <taxon>Bacteria</taxon>
        <taxon>Pseudomonadati</taxon>
        <taxon>Pseudomonadota</taxon>
        <taxon>Alphaproteobacteria</taxon>
        <taxon>Hyphomicrobiales</taxon>
        <taxon>Stappiaceae</taxon>
        <taxon>Pannonibacter</taxon>
    </lineage>
</organism>
<proteinExistence type="inferred from homology"/>
<evidence type="ECO:0000313" key="6">
    <source>
        <dbReference type="Proteomes" id="UP000183900"/>
    </source>
</evidence>